<dbReference type="AlphaFoldDB" id="A0AAN6ISW3"/>
<feature type="region of interest" description="Disordered" evidence="1">
    <location>
        <begin position="119"/>
        <end position="159"/>
    </location>
</feature>
<protein>
    <submittedName>
        <fullName evidence="3">Uncharacterized protein</fullName>
    </submittedName>
</protein>
<evidence type="ECO:0000256" key="1">
    <source>
        <dbReference type="SAM" id="MobiDB-lite"/>
    </source>
</evidence>
<evidence type="ECO:0000313" key="3">
    <source>
        <dbReference type="EMBL" id="KAJ8990179.1"/>
    </source>
</evidence>
<feature type="signal peptide" evidence="2">
    <location>
        <begin position="1"/>
        <end position="29"/>
    </location>
</feature>
<dbReference type="Proteomes" id="UP001161757">
    <property type="component" value="Unassembled WGS sequence"/>
</dbReference>
<organism evidence="3 4">
    <name type="scientific">Exophiala dermatitidis</name>
    <name type="common">Black yeast-like fungus</name>
    <name type="synonym">Wangiella dermatitidis</name>
    <dbReference type="NCBI Taxonomy" id="5970"/>
    <lineage>
        <taxon>Eukaryota</taxon>
        <taxon>Fungi</taxon>
        <taxon>Dikarya</taxon>
        <taxon>Ascomycota</taxon>
        <taxon>Pezizomycotina</taxon>
        <taxon>Eurotiomycetes</taxon>
        <taxon>Chaetothyriomycetidae</taxon>
        <taxon>Chaetothyriales</taxon>
        <taxon>Herpotrichiellaceae</taxon>
        <taxon>Exophiala</taxon>
    </lineage>
</organism>
<reference evidence="3" key="1">
    <citation type="submission" date="2023-01" db="EMBL/GenBank/DDBJ databases">
        <title>Exophiala dermititidis isolated from Cystic Fibrosis Patient.</title>
        <authorList>
            <person name="Kurbessoian T."/>
            <person name="Crocker A."/>
            <person name="Murante D."/>
            <person name="Hogan D.A."/>
            <person name="Stajich J.E."/>
        </authorList>
    </citation>
    <scope>NUCLEOTIDE SEQUENCE</scope>
    <source>
        <strain evidence="3">Ex8</strain>
    </source>
</reference>
<gene>
    <name evidence="3" type="ORF">HRR80_005669</name>
</gene>
<comment type="caution">
    <text evidence="3">The sequence shown here is derived from an EMBL/GenBank/DDBJ whole genome shotgun (WGS) entry which is preliminary data.</text>
</comment>
<feature type="compositionally biased region" description="Basic residues" evidence="1">
    <location>
        <begin position="119"/>
        <end position="128"/>
    </location>
</feature>
<dbReference type="EMBL" id="JAJGCB010000011">
    <property type="protein sequence ID" value="KAJ8990179.1"/>
    <property type="molecule type" value="Genomic_DNA"/>
</dbReference>
<feature type="chain" id="PRO_5042869279" evidence="2">
    <location>
        <begin position="30"/>
        <end position="190"/>
    </location>
</feature>
<accession>A0AAN6ISW3</accession>
<feature type="region of interest" description="Disordered" evidence="1">
    <location>
        <begin position="48"/>
        <end position="80"/>
    </location>
</feature>
<proteinExistence type="predicted"/>
<sequence length="190" mass="21025">MRPSTSANFQLLAIAFFLCTVFKAVVVAGLPLPHPVLVSLEDFIPQQPEGREDNNNINRGGKDVQVVDPKGRPKPVSFTPQPQYIVLTPPLLQHDVQRQMPVEVLTHVSSAPAAGRNRYRFFSRGRRRDARDRNEPSGLLAGSGNVGVDVQEDTSGGDWEAWGQQFQAQLRERRCHTQGADCSASAKVKR</sequence>
<evidence type="ECO:0000256" key="2">
    <source>
        <dbReference type="SAM" id="SignalP"/>
    </source>
</evidence>
<evidence type="ECO:0000313" key="4">
    <source>
        <dbReference type="Proteomes" id="UP001161757"/>
    </source>
</evidence>
<keyword evidence="2" id="KW-0732">Signal</keyword>
<name>A0AAN6ISW3_EXODE</name>